<dbReference type="PANTHER" id="PTHR48200">
    <property type="entry name" value="PROTEIN, PUTATIVE-RELATED"/>
    <property type="match status" value="1"/>
</dbReference>
<sequence>MPILQNPQEKDAEWRAPWLISDRILQYGSRQFVAATHGLVQCEFSYRGDNYKKKVKEISQTWNQARRMKRLSVGSMTTPEYGEW</sequence>
<organism evidence="1 2">
    <name type="scientific">Gossypium klotzschianum</name>
    <dbReference type="NCBI Taxonomy" id="34286"/>
    <lineage>
        <taxon>Eukaryota</taxon>
        <taxon>Viridiplantae</taxon>
        <taxon>Streptophyta</taxon>
        <taxon>Embryophyta</taxon>
        <taxon>Tracheophyta</taxon>
        <taxon>Spermatophyta</taxon>
        <taxon>Magnoliopsida</taxon>
        <taxon>eudicotyledons</taxon>
        <taxon>Gunneridae</taxon>
        <taxon>Pentapetalae</taxon>
        <taxon>rosids</taxon>
        <taxon>malvids</taxon>
        <taxon>Malvales</taxon>
        <taxon>Malvaceae</taxon>
        <taxon>Malvoideae</taxon>
        <taxon>Gossypium</taxon>
    </lineage>
</organism>
<name>A0A7J8WES1_9ROSI</name>
<dbReference type="Proteomes" id="UP000593573">
    <property type="component" value="Unassembled WGS sequence"/>
</dbReference>
<dbReference type="AlphaFoldDB" id="A0A7J8WES1"/>
<protein>
    <submittedName>
        <fullName evidence="1">Uncharacterized protein</fullName>
    </submittedName>
</protein>
<comment type="caution">
    <text evidence="1">The sequence shown here is derived from an EMBL/GenBank/DDBJ whole genome shotgun (WGS) entry which is preliminary data.</text>
</comment>
<evidence type="ECO:0000313" key="2">
    <source>
        <dbReference type="Proteomes" id="UP000593573"/>
    </source>
</evidence>
<proteinExistence type="predicted"/>
<dbReference type="PANTHER" id="PTHR48200:SF1">
    <property type="entry name" value="AMINOTRANSFERASE-LIKE PLANT MOBILE DOMAIN-CONTAINING PROTEIN"/>
    <property type="match status" value="1"/>
</dbReference>
<keyword evidence="2" id="KW-1185">Reference proteome</keyword>
<reference evidence="1 2" key="1">
    <citation type="journal article" date="2019" name="Genome Biol. Evol.">
        <title>Insights into the evolution of the New World diploid cottons (Gossypium, subgenus Houzingenia) based on genome sequencing.</title>
        <authorList>
            <person name="Grover C.E."/>
            <person name="Arick M.A. 2nd"/>
            <person name="Thrash A."/>
            <person name="Conover J.L."/>
            <person name="Sanders W.S."/>
            <person name="Peterson D.G."/>
            <person name="Frelichowski J.E."/>
            <person name="Scheffler J.A."/>
            <person name="Scheffler B.E."/>
            <person name="Wendel J.F."/>
        </authorList>
    </citation>
    <scope>NUCLEOTIDE SEQUENCE [LARGE SCALE GENOMIC DNA]</scope>
    <source>
        <strain evidence="1">57</strain>
        <tissue evidence="1">Leaf</tissue>
    </source>
</reference>
<dbReference type="EMBL" id="JABFAB010247654">
    <property type="protein sequence ID" value="MBA0673527.1"/>
    <property type="molecule type" value="Genomic_DNA"/>
</dbReference>
<evidence type="ECO:0000313" key="1">
    <source>
        <dbReference type="EMBL" id="MBA0673527.1"/>
    </source>
</evidence>
<gene>
    <name evidence="1" type="ORF">Goklo_024391</name>
</gene>
<dbReference type="OrthoDB" id="976209at2759"/>
<accession>A0A7J8WES1</accession>